<sequence>MDEGSEKKEMGPRSGISLLFIDLNEIPTSSGSNSGLEPTSPETYELVCQIHKPRIEPVRGPAESPGETGVGLCPICGRLESRGGTVICDACESGFHLGCVKLRVRSASLLEDWICPNCLGGGARSRRWALGWQREPARMIDMNAPPPNESEGEFEDIDGVSRMHKLCMDFDKGATLESFMPSSHLGNESNGFLLKHLGVPNNMMKSVSIGKLQHGLEKGNASNTDVPCTPTLENPLSINTLNSAREEIFLQELKKFILERNGVLGEGWHIEFKPFSDNEVYAVFCAPDGHKFQSMFDVAHYIGVLDSNSHLDAIERLENSTSGQKGLPLRRKRKALARLKYADQDSSRSKYLMENEEAGMRETVEVPSDIDTDPSAYNLKCDDRTSEGMAEKCDDRRTSEGVVEECGSLGSSHHLNVDFPVQYGDFFLHSLGGIDARPSYHNATQIWPAGYKSSWHDRITGSLFTCEVSDGGDTGPVFKVRRCPCCKTSMPIGSSILVHAKADLDIANDQGKLESEHPTVEGECDMDDDLHMLLSDPSDSVSSCLYPLQDHDFCAPLRLQEACLDTRGERTLSSPQVKNDLRDEIGEFFVEGRTSSSVWNLVCQTLIDACYEALRHKGSLQLFCCHDTGEVSPSYSPTTGSQGMLSKFCSDRGPLKIPCVFNSEQDLEDACIELVKWLDRDRFGLDVEFVQEYIERLPGALDCFKYEPLSTRSNYSTSQTVGSGFLLVKRKRELLCDGGEPLVDVPLELKKSRKNQSAEDLEIDEHSPPPGRPLSTKLPPELVGDVFQVWELLVRFYDILGLKEPLSFEELEEELIDPWFEDTNILEKFEKELQESRDSSEQSGSENLGHPPLSSVSNFRSEDPHAFILLESGAMKEASLAKVASRTYGRCTGVALTRAHVSLLKVLIGELQSKLSAIVDPNSDAGEMKSKRGRKRDLDNSMTVKKARMDLLPINELTWPELAHRYILAVSAMDSSHDSGEISIREAVKLLRCLQGDGGVLCGSLSGVAGMEADALLLAEAEKQISGSIRRENDADFIDYHVMDVDTAGEKSVASGTDIPEWAKMLEPVRKLPTNVGTRIRKCVYDALEKEPPQWARGILEHSISKDVYKGNASGPTKKAVLSVLEEVYGEGVRPKRYMEKKERPLPSVYEMIMKKCRIVLRLAVAADEKKTFCNLLGTTLLNGNDNGEEGILGPPAMVSRPLDFRTIDLRLAVGAYGYSHEAFLADVREVWHNIATVYGDRSQLMQLVESLSQNFESLYEKEVVSLVKKIVSGADAGGLNGAEVRDDDSCAHGSEITKAPWEEGVCKVCGIDRDDDSVLLCDSCDSEYHTYCLNPPLAKIPDGNWYCPSCVAGQSNTREMASIAQVSLGYPLKRRFQSEEARSYSEALNELAVTMRDKEYWEFDIDKRIFLLKFLCDEVLNSTVIREHLDQCADISVDMQQKLRSHAVEWRNLKYREEMLMKSSQKYTGRLNCDAFQEEAQGSLLGNNSRLAGHNQVYVNGPAFDFSLLGNSQQGIPPNSEGIQRESGFTDTGSPYLSNMADTNYDGNGPHTCDLLELSNGGGINVYNVGHGVVRFTGISDPPRSVQSSIDKVIGLNAPMNDSIHPNMVGVPEMSCFSSEIRRSQLADHTPAEGIDSASVKSVPLANGMLETLSQVHEDASNVRMDVNLVPSPVNPIKHDLLVLQETIASVESECSKMSLRKEFLGRDSIGRLYWALGRPYRSPRLVVDGSMELQGKRKRPDVGYEPSSNPSNGLPMNFSVLSSEEMYPQKHLPSQSKLRNYSCDSLGCNSYQKYVTFVPHFPFVCYESESEIQSLIDWLGTSYPSDGDLKECILQWQKLRPLPPVNIIPSSSKMTTSKCFKNNEKNIAPHLLLTRASIILEKKYGPCLESEQQDIPKKRGRKSKGNFEEKMYRCECLEPIWPSRSHCHSCHKTFCTHLELEGHDDGRCNSSVPVPDESKENDDPCKAKRTGHESTRQNNGNDEADVSEASKGGKVILSSNLLNHHKSGSQCPYSLEEISRKFITKNSNRELVQEIGLIGSKGVPPLVPGPSYIQEDGICISEEPLFGLPGEIATASHTGVSVETSPGTSDSPLSCAVNEGSSKIQGNSIDISCQGEVAPSFPNLVQIDKFTVPDSSLKPMLGRVSQILRRLKINLLDMDAALPEEALKPSRGHLLRRCAWRSFVKTSESIYEMIQATIILEDMIKTEHLRSGWWYWSSLSAAAKTSTISSLALRIYSLDASIIYQRLPPDPSENPKPCKSSKKRKDPDG</sequence>
<dbReference type="InterPro" id="IPR003888">
    <property type="entry name" value="FYrich_N"/>
</dbReference>
<dbReference type="SUPFAM" id="SSF47370">
    <property type="entry name" value="Bromodomain"/>
    <property type="match status" value="1"/>
</dbReference>
<dbReference type="EMBL" id="KI393980">
    <property type="protein sequence ID" value="ERN05905.1"/>
    <property type="molecule type" value="Genomic_DNA"/>
</dbReference>
<dbReference type="InterPro" id="IPR003889">
    <property type="entry name" value="FYrich_C"/>
</dbReference>
<reference evidence="14" key="1">
    <citation type="journal article" date="2013" name="Science">
        <title>The Amborella genome and the evolution of flowering plants.</title>
        <authorList>
            <consortium name="Amborella Genome Project"/>
        </authorList>
    </citation>
    <scope>NUCLEOTIDE SEQUENCE [LARGE SCALE GENOMIC DNA]</scope>
</reference>
<evidence type="ECO:0000256" key="8">
    <source>
        <dbReference type="ARBA" id="ARBA00023242"/>
    </source>
</evidence>
<protein>
    <recommendedName>
        <fullName evidence="15">Methyl-CpG-binding domain-containing protein 9</fullName>
    </recommendedName>
</protein>
<dbReference type="SMART" id="SM00249">
    <property type="entry name" value="PHD"/>
    <property type="match status" value="2"/>
</dbReference>
<comment type="subcellular location">
    <subcellularLocation>
        <location evidence="1">Nucleus</location>
    </subcellularLocation>
</comment>
<keyword evidence="7" id="KW-0238">DNA-binding</keyword>
<accession>W1PFR1</accession>
<dbReference type="STRING" id="13333.W1PFR1"/>
<dbReference type="InterPro" id="IPR013083">
    <property type="entry name" value="Znf_RING/FYVE/PHD"/>
</dbReference>
<dbReference type="CDD" id="cd15489">
    <property type="entry name" value="PHD_SF"/>
    <property type="match status" value="1"/>
</dbReference>
<dbReference type="GO" id="GO:0042393">
    <property type="term" value="F:histone binding"/>
    <property type="evidence" value="ECO:0007669"/>
    <property type="project" value="EnsemblPlants"/>
</dbReference>
<evidence type="ECO:0000256" key="6">
    <source>
        <dbReference type="ARBA" id="ARBA00023117"/>
    </source>
</evidence>
<keyword evidence="14" id="KW-1185">Reference proteome</keyword>
<dbReference type="SMART" id="SM00184">
    <property type="entry name" value="RING"/>
    <property type="match status" value="2"/>
</dbReference>
<evidence type="ECO:0000256" key="10">
    <source>
        <dbReference type="SAM" id="MobiDB-lite"/>
    </source>
</evidence>
<evidence type="ECO:0000313" key="13">
    <source>
        <dbReference type="EMBL" id="ERN05905.1"/>
    </source>
</evidence>
<dbReference type="InterPro" id="IPR036427">
    <property type="entry name" value="Bromodomain-like_sf"/>
</dbReference>
<dbReference type="Pfam" id="PF15612">
    <property type="entry name" value="WHIM1"/>
    <property type="match status" value="1"/>
</dbReference>
<dbReference type="OrthoDB" id="1903104at2759"/>
<dbReference type="InterPro" id="IPR001965">
    <property type="entry name" value="Znf_PHD"/>
</dbReference>
<evidence type="ECO:0000256" key="5">
    <source>
        <dbReference type="ARBA" id="ARBA00022833"/>
    </source>
</evidence>
<evidence type="ECO:0000256" key="1">
    <source>
        <dbReference type="ARBA" id="ARBA00004123"/>
    </source>
</evidence>
<feature type="compositionally biased region" description="Basic and acidic residues" evidence="10">
    <location>
        <begin position="1958"/>
        <end position="1977"/>
    </location>
</feature>
<evidence type="ECO:0000256" key="4">
    <source>
        <dbReference type="ARBA" id="ARBA00022771"/>
    </source>
</evidence>
<keyword evidence="2" id="KW-0808">Transferase</keyword>
<dbReference type="Gramene" id="ERN05905">
    <property type="protein sequence ID" value="ERN05905"/>
    <property type="gene ID" value="AMTR_s00006p00267510"/>
</dbReference>
<dbReference type="Gene3D" id="1.20.920.10">
    <property type="entry name" value="Bromodomain-like"/>
    <property type="match status" value="1"/>
</dbReference>
<dbReference type="Gene3D" id="3.30.160.360">
    <property type="match status" value="1"/>
</dbReference>
<dbReference type="PROSITE" id="PS01359">
    <property type="entry name" value="ZF_PHD_1"/>
    <property type="match status" value="2"/>
</dbReference>
<dbReference type="InterPro" id="IPR028942">
    <property type="entry name" value="WHIM1_dom"/>
</dbReference>
<dbReference type="GO" id="GO:0040029">
    <property type="term" value="P:epigenetic regulation of gene expression"/>
    <property type="evidence" value="ECO:0007669"/>
    <property type="project" value="EnsemblPlants"/>
</dbReference>
<evidence type="ECO:0000313" key="14">
    <source>
        <dbReference type="Proteomes" id="UP000017836"/>
    </source>
</evidence>
<dbReference type="PROSITE" id="PS51542">
    <property type="entry name" value="FYRN"/>
    <property type="match status" value="1"/>
</dbReference>
<dbReference type="GO" id="GO:0006355">
    <property type="term" value="P:regulation of DNA-templated transcription"/>
    <property type="evidence" value="ECO:0007669"/>
    <property type="project" value="EnsemblPlants"/>
</dbReference>
<evidence type="ECO:0000256" key="7">
    <source>
        <dbReference type="ARBA" id="ARBA00023125"/>
    </source>
</evidence>
<dbReference type="Gene3D" id="3.30.40.10">
    <property type="entry name" value="Zinc/RING finger domain, C3HC4 (zinc finger)"/>
    <property type="match status" value="2"/>
</dbReference>
<dbReference type="GO" id="GO:0003677">
    <property type="term" value="F:DNA binding"/>
    <property type="evidence" value="ECO:0007669"/>
    <property type="project" value="UniProtKB-KW"/>
</dbReference>
<dbReference type="PROSITE" id="PS50827">
    <property type="entry name" value="DDT"/>
    <property type="match status" value="1"/>
</dbReference>
<dbReference type="Pfam" id="PF00628">
    <property type="entry name" value="PHD"/>
    <property type="match status" value="2"/>
</dbReference>
<dbReference type="GO" id="GO:0004402">
    <property type="term" value="F:histone acetyltransferase activity"/>
    <property type="evidence" value="ECO:0007669"/>
    <property type="project" value="EnsemblPlants"/>
</dbReference>
<dbReference type="PANTHER" id="PTHR47162">
    <property type="entry name" value="OS02G0192300 PROTEIN"/>
    <property type="match status" value="1"/>
</dbReference>
<dbReference type="GO" id="GO:0010223">
    <property type="term" value="P:secondary shoot formation"/>
    <property type="evidence" value="ECO:0007669"/>
    <property type="project" value="EnsemblPlants"/>
</dbReference>
<dbReference type="SUPFAM" id="SSF57903">
    <property type="entry name" value="FYVE/PHD zinc finger"/>
    <property type="match status" value="2"/>
</dbReference>
<feature type="domain" description="PHD-type" evidence="11">
    <location>
        <begin position="70"/>
        <end position="121"/>
    </location>
</feature>
<dbReference type="eggNOG" id="ENOG502QQZG">
    <property type="taxonomic scope" value="Eukaryota"/>
</dbReference>
<dbReference type="PROSITE" id="PS50016">
    <property type="entry name" value="ZF_PHD_2"/>
    <property type="match status" value="2"/>
</dbReference>
<feature type="domain" description="PHD-type" evidence="11">
    <location>
        <begin position="1304"/>
        <end position="1354"/>
    </location>
</feature>
<organism evidence="13 14">
    <name type="scientific">Amborella trichopoda</name>
    <dbReference type="NCBI Taxonomy" id="13333"/>
    <lineage>
        <taxon>Eukaryota</taxon>
        <taxon>Viridiplantae</taxon>
        <taxon>Streptophyta</taxon>
        <taxon>Embryophyta</taxon>
        <taxon>Tracheophyta</taxon>
        <taxon>Spermatophyta</taxon>
        <taxon>Magnoliopsida</taxon>
        <taxon>Amborellales</taxon>
        <taxon>Amborellaceae</taxon>
        <taxon>Amborella</taxon>
    </lineage>
</organism>
<dbReference type="InterPro" id="IPR001841">
    <property type="entry name" value="Znf_RING"/>
</dbReference>
<feature type="compositionally biased region" description="Basic residues" evidence="10">
    <location>
        <begin position="2261"/>
        <end position="2271"/>
    </location>
</feature>
<evidence type="ECO:0000256" key="3">
    <source>
        <dbReference type="ARBA" id="ARBA00022723"/>
    </source>
</evidence>
<feature type="region of interest" description="Disordered" evidence="10">
    <location>
        <begin position="2249"/>
        <end position="2271"/>
    </location>
</feature>
<dbReference type="CDD" id="cd15519">
    <property type="entry name" value="PHD1_Lid2p_like"/>
    <property type="match status" value="1"/>
</dbReference>
<dbReference type="GO" id="GO:0008270">
    <property type="term" value="F:zinc ion binding"/>
    <property type="evidence" value="ECO:0007669"/>
    <property type="project" value="UniProtKB-KW"/>
</dbReference>
<feature type="region of interest" description="Disordered" evidence="10">
    <location>
        <begin position="1951"/>
        <end position="1992"/>
    </location>
</feature>
<keyword evidence="3" id="KW-0479">Metal-binding</keyword>
<evidence type="ECO:0000256" key="2">
    <source>
        <dbReference type="ARBA" id="ARBA00022679"/>
    </source>
</evidence>
<evidence type="ECO:0000256" key="9">
    <source>
        <dbReference type="PROSITE-ProRule" id="PRU00146"/>
    </source>
</evidence>
<keyword evidence="8" id="KW-0539">Nucleus</keyword>
<keyword evidence="5" id="KW-0862">Zinc</keyword>
<dbReference type="PANTHER" id="PTHR47162:SF10">
    <property type="entry name" value="METHYL-CPG-BINDING DOMAIN-CONTAINING PROTEIN 9 ISOFORM X1"/>
    <property type="match status" value="1"/>
</dbReference>
<dbReference type="InterPro" id="IPR019786">
    <property type="entry name" value="Zinc_finger_PHD-type_CS"/>
</dbReference>
<dbReference type="HOGENOM" id="CLU_234476_0_0_1"/>
<dbReference type="Pfam" id="PF05964">
    <property type="entry name" value="FYRN"/>
    <property type="match status" value="1"/>
</dbReference>
<name>W1PFR1_AMBTC</name>
<dbReference type="PROSITE" id="PS51543">
    <property type="entry name" value="FYRC"/>
    <property type="match status" value="1"/>
</dbReference>
<gene>
    <name evidence="13" type="ORF">AMTR_s00006p00267510</name>
</gene>
<dbReference type="OMA" id="CPFKFEE"/>
<keyword evidence="6" id="KW-0103">Bromodomain</keyword>
<dbReference type="InterPro" id="IPR018501">
    <property type="entry name" value="DDT_dom"/>
</dbReference>
<evidence type="ECO:0000259" key="11">
    <source>
        <dbReference type="PROSITE" id="PS50016"/>
    </source>
</evidence>
<dbReference type="Proteomes" id="UP000017836">
    <property type="component" value="Unassembled WGS sequence"/>
</dbReference>
<dbReference type="InterPro" id="IPR019787">
    <property type="entry name" value="Znf_PHD-finger"/>
</dbReference>
<dbReference type="GO" id="GO:0000812">
    <property type="term" value="C:Swr1 complex"/>
    <property type="evidence" value="ECO:0007669"/>
    <property type="project" value="EnsemblPlants"/>
</dbReference>
<proteinExistence type="predicted"/>
<evidence type="ECO:0008006" key="15">
    <source>
        <dbReference type="Google" id="ProtNLM"/>
    </source>
</evidence>
<evidence type="ECO:0000259" key="12">
    <source>
        <dbReference type="PROSITE" id="PS50827"/>
    </source>
</evidence>
<keyword evidence="4 9" id="KW-0863">Zinc-finger</keyword>
<dbReference type="GO" id="GO:0048573">
    <property type="term" value="P:photoperiodism, flowering"/>
    <property type="evidence" value="ECO:0007669"/>
    <property type="project" value="EnsemblPlants"/>
</dbReference>
<feature type="region of interest" description="Disordered" evidence="10">
    <location>
        <begin position="832"/>
        <end position="859"/>
    </location>
</feature>
<dbReference type="InterPro" id="IPR011011">
    <property type="entry name" value="Znf_FYVE_PHD"/>
</dbReference>
<feature type="region of interest" description="Disordered" evidence="10">
    <location>
        <begin position="753"/>
        <end position="777"/>
    </location>
</feature>
<feature type="domain" description="DDT" evidence="12">
    <location>
        <begin position="780"/>
        <end position="843"/>
    </location>
</feature>